<dbReference type="InterPro" id="IPR029063">
    <property type="entry name" value="SAM-dependent_MTases_sf"/>
</dbReference>
<keyword evidence="1" id="KW-0614">Plasmid</keyword>
<gene>
    <name evidence="1" type="ORF">PR018_25100</name>
</gene>
<geneLocation type="plasmid" evidence="1 2">
    <name>pTi6.2</name>
</geneLocation>
<sequence>MESRQSAHSKGLFPQPVKADAADADLVASKLAALPPVDLVIADVPYGKQEHWRTGSHEPALLTSLASINVPVVVLATAKGIKFDYAGFERAGKYLHGHRTLWLFRNSNFNANAAKS</sequence>
<evidence type="ECO:0000313" key="2">
    <source>
        <dbReference type="Proteomes" id="UP000318939"/>
    </source>
</evidence>
<dbReference type="Pfam" id="PF11599">
    <property type="entry name" value="AviRa"/>
    <property type="match status" value="1"/>
</dbReference>
<reference evidence="1" key="2">
    <citation type="journal article" date="2023" name="MicrobiologyOpen">
        <title>Genomics of the tumorigenes clade of the family Rhizobiaceae and description of Rhizobium rhododendri sp. nov.</title>
        <authorList>
            <person name="Kuzmanovic N."/>
            <person name="diCenzo G.C."/>
            <person name="Bunk B."/>
            <person name="Sproeer C."/>
            <person name="Fruehling A."/>
            <person name="Neumann-Schaal M."/>
            <person name="Overmann J."/>
            <person name="Smalla K."/>
        </authorList>
    </citation>
    <scope>NUCLEOTIDE SEQUENCE</scope>
    <source>
        <strain evidence="1">Rho-6.2</strain>
        <plasmid evidence="1">pTi6.2</plasmid>
    </source>
</reference>
<reference evidence="1" key="1">
    <citation type="journal article" date="2019" name="Phytopathology">
        <title>A Novel Group of Rhizobium tumorigenes-Like Agrobacteria Associated with Crown Gall Disease of Rhododendron and Blueberry.</title>
        <authorList>
            <person name="Kuzmanovic N."/>
            <person name="Behrens P."/>
            <person name="Idczak E."/>
            <person name="Wagner S."/>
            <person name="Gotz M."/>
            <person name="Sproer C."/>
            <person name="Bunk B."/>
            <person name="Overmann J."/>
            <person name="Smalla K."/>
        </authorList>
    </citation>
    <scope>NUCLEOTIDE SEQUENCE</scope>
    <source>
        <strain evidence="1">Rho-6.2</strain>
    </source>
</reference>
<name>A0ABY8IRE2_9HYPH</name>
<protein>
    <submittedName>
        <fullName evidence="1">Uncharacterized protein</fullName>
    </submittedName>
</protein>
<dbReference type="EMBL" id="CP117269">
    <property type="protein sequence ID" value="WFS26308.1"/>
    <property type="molecule type" value="Genomic_DNA"/>
</dbReference>
<accession>A0ABY8IRE2</accession>
<dbReference type="Gene3D" id="3.40.50.150">
    <property type="entry name" value="Vaccinia Virus protein VP39"/>
    <property type="match status" value="1"/>
</dbReference>
<organism evidence="1 2">
    <name type="scientific">Rhizobium rhododendri</name>
    <dbReference type="NCBI Taxonomy" id="2506430"/>
    <lineage>
        <taxon>Bacteria</taxon>
        <taxon>Pseudomonadati</taxon>
        <taxon>Pseudomonadota</taxon>
        <taxon>Alphaproteobacteria</taxon>
        <taxon>Hyphomicrobiales</taxon>
        <taxon>Rhizobiaceae</taxon>
        <taxon>Rhizobium/Agrobacterium group</taxon>
        <taxon>Rhizobium</taxon>
    </lineage>
</organism>
<proteinExistence type="predicted"/>
<dbReference type="Proteomes" id="UP000318939">
    <property type="component" value="Plasmid pTi6.2"/>
</dbReference>
<dbReference type="RefSeq" id="WP_279621503.1">
    <property type="nucleotide sequence ID" value="NZ_CP117269.1"/>
</dbReference>
<evidence type="ECO:0000313" key="1">
    <source>
        <dbReference type="EMBL" id="WFS26308.1"/>
    </source>
</evidence>
<keyword evidence="2" id="KW-1185">Reference proteome</keyword>
<dbReference type="InterPro" id="IPR024268">
    <property type="entry name" value="AviRa"/>
</dbReference>